<organism evidence="1 2">
    <name type="scientific">Crocosphaera chwakensis CCY0110</name>
    <dbReference type="NCBI Taxonomy" id="391612"/>
    <lineage>
        <taxon>Bacteria</taxon>
        <taxon>Bacillati</taxon>
        <taxon>Cyanobacteriota</taxon>
        <taxon>Cyanophyceae</taxon>
        <taxon>Oscillatoriophycideae</taxon>
        <taxon>Chroococcales</taxon>
        <taxon>Aphanothecaceae</taxon>
        <taxon>Crocosphaera</taxon>
        <taxon>Crocosphaera chwakensis</taxon>
    </lineage>
</organism>
<dbReference type="eggNOG" id="COG4446">
    <property type="taxonomic scope" value="Bacteria"/>
</dbReference>
<evidence type="ECO:0000313" key="2">
    <source>
        <dbReference type="Proteomes" id="UP000003781"/>
    </source>
</evidence>
<reference evidence="1 2" key="1">
    <citation type="submission" date="2007-03" db="EMBL/GenBank/DDBJ databases">
        <authorList>
            <person name="Stal L."/>
            <person name="Ferriera S."/>
            <person name="Johnson J."/>
            <person name="Kravitz S."/>
            <person name="Beeson K."/>
            <person name="Sutton G."/>
            <person name="Rogers Y.-H."/>
            <person name="Friedman R."/>
            <person name="Frazier M."/>
            <person name="Venter J.C."/>
        </authorList>
    </citation>
    <scope>NUCLEOTIDE SEQUENCE [LARGE SCALE GENOMIC DNA]</scope>
    <source>
        <strain evidence="1 2">CCY0110</strain>
    </source>
</reference>
<proteinExistence type="predicted"/>
<protein>
    <recommendedName>
        <fullName evidence="3">DUF1499 domain-containing protein</fullName>
    </recommendedName>
</protein>
<dbReference type="RefSeq" id="WP_008275144.1">
    <property type="nucleotide sequence ID" value="NZ_AAXW01000011.1"/>
</dbReference>
<evidence type="ECO:0008006" key="3">
    <source>
        <dbReference type="Google" id="ProtNLM"/>
    </source>
</evidence>
<dbReference type="PIRSF" id="PIRSF026426">
    <property type="entry name" value="DUF1499"/>
    <property type="match status" value="1"/>
</dbReference>
<comment type="caution">
    <text evidence="1">The sequence shown here is derived from an EMBL/GenBank/DDBJ whole genome shotgun (WGS) entry which is preliminary data.</text>
</comment>
<dbReference type="PANTHER" id="PTHR34801:SF6">
    <property type="entry name" value="SLL1620 PROTEIN"/>
    <property type="match status" value="1"/>
</dbReference>
<dbReference type="OrthoDB" id="9793534at2"/>
<dbReference type="Pfam" id="PF07386">
    <property type="entry name" value="DUF1499"/>
    <property type="match status" value="1"/>
</dbReference>
<dbReference type="EMBL" id="AAXW01000011">
    <property type="protein sequence ID" value="EAZ91824.1"/>
    <property type="molecule type" value="Genomic_DNA"/>
</dbReference>
<dbReference type="InterPro" id="IPR010865">
    <property type="entry name" value="DUF1499"/>
</dbReference>
<dbReference type="Proteomes" id="UP000003781">
    <property type="component" value="Unassembled WGS sequence"/>
</dbReference>
<evidence type="ECO:0000313" key="1">
    <source>
        <dbReference type="EMBL" id="EAZ91824.1"/>
    </source>
</evidence>
<dbReference type="PANTHER" id="PTHR34801">
    <property type="entry name" value="EXPRESSED PROTEIN"/>
    <property type="match status" value="1"/>
</dbReference>
<dbReference type="AlphaFoldDB" id="A3IP22"/>
<gene>
    <name evidence="1" type="ORF">CY0110_07684</name>
</gene>
<sequence>MFRYFLSLILVTIISLFTIDSIAYGTELIKNERIVENHLLPCPSEVACVASWPQENQSYIAPIVYHIDKNQAKEILSKVLTRVPRTHVIETKNNYILAESKGKFLGGIDELEFYFPPKLSIIELRSASRKGKLDLGVNRRRLEQIRLALKDLNI</sequence>
<keyword evidence="2" id="KW-1185">Reference proteome</keyword>
<accession>A3IP22</accession>
<name>A3IP22_9CHRO</name>